<evidence type="ECO:0000256" key="1">
    <source>
        <dbReference type="ARBA" id="ARBA00022801"/>
    </source>
</evidence>
<dbReference type="CDD" id="cd07197">
    <property type="entry name" value="nitrilase"/>
    <property type="match status" value="1"/>
</dbReference>
<protein>
    <submittedName>
        <fullName evidence="3">Carbon-nitrogen hydrolase family protein</fullName>
    </submittedName>
</protein>
<dbReference type="GO" id="GO:0050126">
    <property type="term" value="F:N-carbamoylputrescine amidase activity"/>
    <property type="evidence" value="ECO:0007669"/>
    <property type="project" value="TreeGrafter"/>
</dbReference>
<dbReference type="OrthoDB" id="4532287at2"/>
<dbReference type="PANTHER" id="PTHR43674">
    <property type="entry name" value="NITRILASE C965.09-RELATED"/>
    <property type="match status" value="1"/>
</dbReference>
<dbReference type="EMBL" id="QZEY01000023">
    <property type="protein sequence ID" value="RJL22135.1"/>
    <property type="molecule type" value="Genomic_DNA"/>
</dbReference>
<dbReference type="InterPro" id="IPR036526">
    <property type="entry name" value="C-N_Hydrolase_sf"/>
</dbReference>
<proteinExistence type="predicted"/>
<dbReference type="Pfam" id="PF00795">
    <property type="entry name" value="CN_hydrolase"/>
    <property type="match status" value="1"/>
</dbReference>
<keyword evidence="4" id="KW-1185">Reference proteome</keyword>
<feature type="domain" description="CN hydrolase" evidence="2">
    <location>
        <begin position="5"/>
        <end position="234"/>
    </location>
</feature>
<comment type="caution">
    <text evidence="3">The sequence shown here is derived from an EMBL/GenBank/DDBJ whole genome shotgun (WGS) entry which is preliminary data.</text>
</comment>
<accession>A0A3A4ARR2</accession>
<evidence type="ECO:0000313" key="4">
    <source>
        <dbReference type="Proteomes" id="UP000265768"/>
    </source>
</evidence>
<dbReference type="Gene3D" id="3.60.110.10">
    <property type="entry name" value="Carbon-nitrogen hydrolase"/>
    <property type="match status" value="1"/>
</dbReference>
<dbReference type="GO" id="GO:0033388">
    <property type="term" value="P:putrescine biosynthetic process from arginine"/>
    <property type="evidence" value="ECO:0007669"/>
    <property type="project" value="TreeGrafter"/>
</dbReference>
<dbReference type="InterPro" id="IPR050345">
    <property type="entry name" value="Aliph_Amidase/BUP"/>
</dbReference>
<name>A0A3A4ARR2_9ACTN</name>
<reference evidence="3 4" key="1">
    <citation type="submission" date="2018-09" db="EMBL/GenBank/DDBJ databases">
        <title>YIM 75507 draft genome.</title>
        <authorList>
            <person name="Tang S."/>
            <person name="Feng Y."/>
        </authorList>
    </citation>
    <scope>NUCLEOTIDE SEQUENCE [LARGE SCALE GENOMIC DNA]</scope>
    <source>
        <strain evidence="3 4">YIM 75507</strain>
    </source>
</reference>
<sequence>MRAPLTIAVAQPGCEPYDVGANAAAHAELVRASEARVVVFPELSLTGYHLDAQVLDPGDPRLAVLAGACAETGTLALAGAPVADGEGLAYIGVLAITGEGARVAYRKMYLGGDETFRFTPGPAPVVLDVDGWRLGLAICKDTGVPEHAAATAARGMDVYVAGVLEHAHDGGVPPERALRVIGDHGVWAATASFAAPTGEGYTRPAAHSAIWSPDGAVAAAAGTEIGGLARATLT</sequence>
<dbReference type="PROSITE" id="PS50263">
    <property type="entry name" value="CN_HYDROLASE"/>
    <property type="match status" value="1"/>
</dbReference>
<dbReference type="PANTHER" id="PTHR43674:SF2">
    <property type="entry name" value="BETA-UREIDOPROPIONASE"/>
    <property type="match status" value="1"/>
</dbReference>
<gene>
    <name evidence="3" type="ORF">D5H75_36490</name>
</gene>
<keyword evidence="1 3" id="KW-0378">Hydrolase</keyword>
<organism evidence="3 4">
    <name type="scientific">Bailinhaonella thermotolerans</name>
    <dbReference type="NCBI Taxonomy" id="1070861"/>
    <lineage>
        <taxon>Bacteria</taxon>
        <taxon>Bacillati</taxon>
        <taxon>Actinomycetota</taxon>
        <taxon>Actinomycetes</taxon>
        <taxon>Streptosporangiales</taxon>
        <taxon>Streptosporangiaceae</taxon>
        <taxon>Bailinhaonella</taxon>
    </lineage>
</organism>
<evidence type="ECO:0000259" key="2">
    <source>
        <dbReference type="PROSITE" id="PS50263"/>
    </source>
</evidence>
<dbReference type="AlphaFoldDB" id="A0A3A4ARR2"/>
<dbReference type="Proteomes" id="UP000265768">
    <property type="component" value="Unassembled WGS sequence"/>
</dbReference>
<evidence type="ECO:0000313" key="3">
    <source>
        <dbReference type="EMBL" id="RJL22135.1"/>
    </source>
</evidence>
<dbReference type="SUPFAM" id="SSF56317">
    <property type="entry name" value="Carbon-nitrogen hydrolase"/>
    <property type="match status" value="1"/>
</dbReference>
<dbReference type="InterPro" id="IPR003010">
    <property type="entry name" value="C-N_Hydrolase"/>
</dbReference>